<evidence type="ECO:0000256" key="2">
    <source>
        <dbReference type="ARBA" id="ARBA00022598"/>
    </source>
</evidence>
<dbReference type="Gene3D" id="3.40.50.12780">
    <property type="entry name" value="N-terminal domain of ligase-like"/>
    <property type="match status" value="1"/>
</dbReference>
<evidence type="ECO:0000259" key="5">
    <source>
        <dbReference type="Pfam" id="PF00561"/>
    </source>
</evidence>
<feature type="domain" description="AB hydrolase-1" evidence="5">
    <location>
        <begin position="62"/>
        <end position="302"/>
    </location>
</feature>
<comment type="caution">
    <text evidence="6">The sequence shown here is derived from an EMBL/GenBank/DDBJ whole genome shotgun (WGS) entry which is preliminary data.</text>
</comment>
<dbReference type="InterPro" id="IPR029058">
    <property type="entry name" value="AB_hydrolase_fold"/>
</dbReference>
<dbReference type="PANTHER" id="PTHR43201">
    <property type="entry name" value="ACYL-COA SYNTHETASE"/>
    <property type="match status" value="1"/>
</dbReference>
<dbReference type="Gene3D" id="3.40.50.1820">
    <property type="entry name" value="alpha/beta hydrolase"/>
    <property type="match status" value="1"/>
</dbReference>
<dbReference type="Proteomes" id="UP001500752">
    <property type="component" value="Unassembled WGS sequence"/>
</dbReference>
<dbReference type="PANTHER" id="PTHR43201:SF5">
    <property type="entry name" value="MEDIUM-CHAIN ACYL-COA LIGASE ACSF2, MITOCHONDRIAL"/>
    <property type="match status" value="1"/>
</dbReference>
<dbReference type="Pfam" id="PF00561">
    <property type="entry name" value="Abhydrolase_1"/>
    <property type="match status" value="1"/>
</dbReference>
<comment type="similarity">
    <text evidence="1">Belongs to the ATP-dependent AMP-binding enzyme family.</text>
</comment>
<evidence type="ECO:0000256" key="1">
    <source>
        <dbReference type="ARBA" id="ARBA00006432"/>
    </source>
</evidence>
<evidence type="ECO:0000259" key="4">
    <source>
        <dbReference type="Pfam" id="PF00501"/>
    </source>
</evidence>
<dbReference type="GO" id="GO:0016787">
    <property type="term" value="F:hydrolase activity"/>
    <property type="evidence" value="ECO:0007669"/>
    <property type="project" value="UniProtKB-KW"/>
</dbReference>
<keyword evidence="2" id="KW-0436">Ligase</keyword>
<evidence type="ECO:0000313" key="6">
    <source>
        <dbReference type="EMBL" id="GAA3670251.1"/>
    </source>
</evidence>
<feature type="region of interest" description="Disordered" evidence="3">
    <location>
        <begin position="1"/>
        <end position="20"/>
    </location>
</feature>
<evidence type="ECO:0000256" key="3">
    <source>
        <dbReference type="SAM" id="MobiDB-lite"/>
    </source>
</evidence>
<dbReference type="SUPFAM" id="SSF53474">
    <property type="entry name" value="alpha/beta-Hydrolases"/>
    <property type="match status" value="1"/>
</dbReference>
<gene>
    <name evidence="6" type="ORF">GCM10023081_05690</name>
</gene>
<organism evidence="6 7">
    <name type="scientific">Arthrobacter ginkgonis</name>
    <dbReference type="NCBI Taxonomy" id="1630594"/>
    <lineage>
        <taxon>Bacteria</taxon>
        <taxon>Bacillati</taxon>
        <taxon>Actinomycetota</taxon>
        <taxon>Actinomycetes</taxon>
        <taxon>Micrococcales</taxon>
        <taxon>Micrococcaceae</taxon>
        <taxon>Arthrobacter</taxon>
    </lineage>
</organism>
<dbReference type="InterPro" id="IPR020845">
    <property type="entry name" value="AMP-binding_CS"/>
</dbReference>
<proteinExistence type="inferred from homology"/>
<keyword evidence="6" id="KW-0378">Hydrolase</keyword>
<evidence type="ECO:0000313" key="7">
    <source>
        <dbReference type="Proteomes" id="UP001500752"/>
    </source>
</evidence>
<dbReference type="InterPro" id="IPR000073">
    <property type="entry name" value="AB_hydrolase_1"/>
</dbReference>
<dbReference type="RefSeq" id="WP_345148328.1">
    <property type="nucleotide sequence ID" value="NZ_BAABEO010000008.1"/>
</dbReference>
<dbReference type="EMBL" id="BAABEO010000008">
    <property type="protein sequence ID" value="GAA3670251.1"/>
    <property type="molecule type" value="Genomic_DNA"/>
</dbReference>
<reference evidence="7" key="1">
    <citation type="journal article" date="2019" name="Int. J. Syst. Evol. Microbiol.">
        <title>The Global Catalogue of Microorganisms (GCM) 10K type strain sequencing project: providing services to taxonomists for standard genome sequencing and annotation.</title>
        <authorList>
            <consortium name="The Broad Institute Genomics Platform"/>
            <consortium name="The Broad Institute Genome Sequencing Center for Infectious Disease"/>
            <person name="Wu L."/>
            <person name="Ma J."/>
        </authorList>
    </citation>
    <scope>NUCLEOTIDE SEQUENCE [LARGE SCALE GENOMIC DNA]</scope>
    <source>
        <strain evidence="7">JCM 30742</strain>
    </source>
</reference>
<sequence>MVAADAPAVTRPGPWPGVRPGWSRTVEVPSTAACDGPGTVHRWHLLDNGPDLEARGIEPAGTLLCVHGNPTWSYLWRSLLAAAADAPAPWRVVAVDQLDMGFSARTGRFRRLADRVDDLGDLTRELGLAGPVVTVGHDWGGIISLGWALRHRELLAGVVLTNTAIHPAGFSLPPALRLALHPGVHAWGTTTTPAFLRVTHALARPALAPAVRSAFMAPYLSPARRSGVGNFVADIPADPGHPSWAALEEISSGVRTLDVPALLLWGPKDPVFSDRYLRDLLDRLPHADVHRFEGAGHLLPEDRDITAPVLRWLGTHAGPGGTPEDTAASEAAPYRSLLAELDERGTDRSAAVVDMAPLSTIPGAAHGEGPRTLSWAELADDVDALARGLASAGVRPGDRVSLLVPPGIELTTLIYACLRLGAVIVVADAGLGRAGLGRAIVGAGPAWLVGIDRALAGARLLGWPGTRISVRPVSAATRRALGVRHTVPELLAAGRRLSGGDPAPLPAPAPDADAAVLFTSGSTGPAKGVVYTHRRLSAMRDTLKATYGLQAGSALVAGFAPFALLGPALGATSVTPDMDVTAPKTLTATALAQAAGTIDATVVFASPAALANVLATADALDAKDSAALAHVSLLLSAGAPIPEPLLERVQELVPHASLHTPYGMTEALPVTDIDLAGIREAGTGNGVCVGTPVAGARVRILPLSADGVPGPDAPGIDDSTAAADVTGEIVVAAPHVKERYDRLWITQQESASLPGWHRTGDVGHFDADGRLWVEGRLGHLLTTPEGVRTPVAAEHAAAAVPGAGRAAVVGVGPSGTQAAVAVIEAVPPVRQAGPADPGLAAQVRAAVAAGTGIRLAAVLVVPELPTDIRHNSKVDRTALAGWASRVLAGERVGAP</sequence>
<keyword evidence="7" id="KW-1185">Reference proteome</keyword>
<name>A0ABP7BWD7_9MICC</name>
<dbReference type="SUPFAM" id="SSF56801">
    <property type="entry name" value="Acetyl-CoA synthetase-like"/>
    <property type="match status" value="1"/>
</dbReference>
<dbReference type="Pfam" id="PF00501">
    <property type="entry name" value="AMP-binding"/>
    <property type="match status" value="1"/>
</dbReference>
<dbReference type="InterPro" id="IPR000873">
    <property type="entry name" value="AMP-dep_synth/lig_dom"/>
</dbReference>
<accession>A0ABP7BWD7</accession>
<dbReference type="InterPro" id="IPR042099">
    <property type="entry name" value="ANL_N_sf"/>
</dbReference>
<feature type="domain" description="AMP-dependent synthetase/ligase" evidence="4">
    <location>
        <begin position="368"/>
        <end position="740"/>
    </location>
</feature>
<dbReference type="PROSITE" id="PS00455">
    <property type="entry name" value="AMP_BINDING"/>
    <property type="match status" value="1"/>
</dbReference>
<protein>
    <submittedName>
        <fullName evidence="6">Alpha/beta fold hydrolase</fullName>
    </submittedName>
</protein>